<organism evidence="2 3">
    <name type="scientific">Podarcis lilfordi</name>
    <name type="common">Lilford's wall lizard</name>
    <dbReference type="NCBI Taxonomy" id="74358"/>
    <lineage>
        <taxon>Eukaryota</taxon>
        <taxon>Metazoa</taxon>
        <taxon>Chordata</taxon>
        <taxon>Craniata</taxon>
        <taxon>Vertebrata</taxon>
        <taxon>Euteleostomi</taxon>
        <taxon>Lepidosauria</taxon>
        <taxon>Squamata</taxon>
        <taxon>Bifurcata</taxon>
        <taxon>Unidentata</taxon>
        <taxon>Episquamata</taxon>
        <taxon>Laterata</taxon>
        <taxon>Lacertibaenia</taxon>
        <taxon>Lacertidae</taxon>
        <taxon>Podarcis</taxon>
    </lineage>
</organism>
<name>A0AA35PGS8_9SAUR</name>
<keyword evidence="1" id="KW-0812">Transmembrane</keyword>
<keyword evidence="1" id="KW-1133">Transmembrane helix</keyword>
<accession>A0AA35PGS8</accession>
<dbReference type="Proteomes" id="UP001178461">
    <property type="component" value="Chromosome 12"/>
</dbReference>
<keyword evidence="3" id="KW-1185">Reference proteome</keyword>
<feature type="transmembrane region" description="Helical" evidence="1">
    <location>
        <begin position="33"/>
        <end position="54"/>
    </location>
</feature>
<evidence type="ECO:0000256" key="1">
    <source>
        <dbReference type="SAM" id="Phobius"/>
    </source>
</evidence>
<reference evidence="2" key="1">
    <citation type="submission" date="2022-12" db="EMBL/GenBank/DDBJ databases">
        <authorList>
            <person name="Alioto T."/>
            <person name="Alioto T."/>
            <person name="Gomez Garrido J."/>
        </authorList>
    </citation>
    <scope>NUCLEOTIDE SEQUENCE</scope>
</reference>
<gene>
    <name evidence="2" type="ORF">PODLI_1B006223</name>
</gene>
<protein>
    <submittedName>
        <fullName evidence="2">Uncharacterized protein</fullName>
    </submittedName>
</protein>
<evidence type="ECO:0000313" key="3">
    <source>
        <dbReference type="Proteomes" id="UP001178461"/>
    </source>
</evidence>
<dbReference type="EMBL" id="OX395137">
    <property type="protein sequence ID" value="CAI5788396.1"/>
    <property type="molecule type" value="Genomic_DNA"/>
</dbReference>
<keyword evidence="1" id="KW-0472">Membrane</keyword>
<dbReference type="AlphaFoldDB" id="A0AA35PGS8"/>
<proteinExistence type="predicted"/>
<evidence type="ECO:0000313" key="2">
    <source>
        <dbReference type="EMBL" id="CAI5788396.1"/>
    </source>
</evidence>
<sequence>MGLYTLADEHCHEVWKQCSGCVHVSSQVEFRSLLYSMILGHSTVTALVLFYAVLLENARLLLLCVN</sequence>